<dbReference type="Gene3D" id="3.30.70.330">
    <property type="match status" value="1"/>
</dbReference>
<feature type="compositionally biased region" description="Gly residues" evidence="2">
    <location>
        <begin position="331"/>
        <end position="345"/>
    </location>
</feature>
<accession>A0A4T0H1K9</accession>
<feature type="domain" description="RRM" evidence="3">
    <location>
        <begin position="7"/>
        <end position="86"/>
    </location>
</feature>
<dbReference type="InterPro" id="IPR035979">
    <property type="entry name" value="RBD_domain_sf"/>
</dbReference>
<dbReference type="Pfam" id="PF00076">
    <property type="entry name" value="RRM_1"/>
    <property type="match status" value="1"/>
</dbReference>
<evidence type="ECO:0000259" key="3">
    <source>
        <dbReference type="PROSITE" id="PS50102"/>
    </source>
</evidence>
<feature type="compositionally biased region" description="Polar residues" evidence="2">
    <location>
        <begin position="743"/>
        <end position="754"/>
    </location>
</feature>
<feature type="compositionally biased region" description="Low complexity" evidence="2">
    <location>
        <begin position="591"/>
        <end position="607"/>
    </location>
</feature>
<organism evidence="4 5">
    <name type="scientific">Wallemia ichthyophaga</name>
    <dbReference type="NCBI Taxonomy" id="245174"/>
    <lineage>
        <taxon>Eukaryota</taxon>
        <taxon>Fungi</taxon>
        <taxon>Dikarya</taxon>
        <taxon>Basidiomycota</taxon>
        <taxon>Wallemiomycotina</taxon>
        <taxon>Wallemiomycetes</taxon>
        <taxon>Wallemiales</taxon>
        <taxon>Wallemiaceae</taxon>
        <taxon>Wallemia</taxon>
    </lineage>
</organism>
<evidence type="ECO:0000313" key="4">
    <source>
        <dbReference type="EMBL" id="TIB08643.1"/>
    </source>
</evidence>
<evidence type="ECO:0000256" key="1">
    <source>
        <dbReference type="PROSITE-ProRule" id="PRU00176"/>
    </source>
</evidence>
<dbReference type="SUPFAM" id="SSF54928">
    <property type="entry name" value="RNA-binding domain, RBD"/>
    <property type="match status" value="1"/>
</dbReference>
<feature type="compositionally biased region" description="Polar residues" evidence="2">
    <location>
        <begin position="190"/>
        <end position="202"/>
    </location>
</feature>
<sequence length="778" mass="84892">MKPLPKAALFCANLPEQLADDDLKLQLSQLFSKYGRVHHVKLNRDRQNRLGAFIQYQLPSHADVALNKSNKIYLKDRLLRVERARVNRSLRISHTPLDSSAIQSTFCKHGDMESFLIGPAVGSVPEQSAEQGEFIVRFKFRDDCMAAWFAHRQSSLFHLSWAHERSRGVHSGHNTNNTLINDKGSFPPLVQSQQPKQITSHHTASDDAINSIGALDLASAPTNKAITASVDATPSVFLGARSESFPEMRQGKGGKGEVELHLPAGQEKQQSKEIVHPHDSPNTPSRFIPSTPQLSPDMNEANQSLETTSTHPLTPPSQPFYDTRPPRKSYGRGGAFEGRGRGGGFRRNNTRPPRPHNHNHNQHGKRYYLNMNYHEGGVGVGALGELGSSAAYYYPGYAAQQPNNLNLNLNHTQAQAQAQAYYTQQSQHSQSTPAFIPYPALNLNLCQAVMAYPYVMQQGQQGQGRGNKIGESNTDTMEMTMVDGGSGGVGIGASGNVGDVNANANAINAVQPIQTHAAHTAHTMNAIHPIHPGHTVHTMQTLMPPLRATGFMTTNAGLVPLYSPQDLEKWNEGLIGSGSGTLGRTVGDAQLQQHQQQYSEQPEQPQESLKDNEKSAGNTANAKNAHNADTTTTTHYDQHNHSYSHSQSHSHTDHTNSSLSLQPYPLLQQPRPQHVVNTNVGLGLDTAGVGRAPTGKNTGSVNPPRFFGVSPPSQPYQEWEGVNADSHTHNQHSHSHSHPSVSTAYYDNTSQPVQHTPPPPGFTTGPPGHTPGVYGRER</sequence>
<dbReference type="PROSITE" id="PS50102">
    <property type="entry name" value="RRM"/>
    <property type="match status" value="1"/>
</dbReference>
<dbReference type="GO" id="GO:0003723">
    <property type="term" value="F:RNA binding"/>
    <property type="evidence" value="ECO:0007669"/>
    <property type="project" value="UniProtKB-UniRule"/>
</dbReference>
<feature type="compositionally biased region" description="Basic and acidic residues" evidence="2">
    <location>
        <begin position="269"/>
        <end position="279"/>
    </location>
</feature>
<evidence type="ECO:0000313" key="5">
    <source>
        <dbReference type="Proteomes" id="UP000306954"/>
    </source>
</evidence>
<proteinExistence type="predicted"/>
<feature type="compositionally biased region" description="Basic residues" evidence="2">
    <location>
        <begin position="353"/>
        <end position="362"/>
    </location>
</feature>
<dbReference type="InterPro" id="IPR000504">
    <property type="entry name" value="RRM_dom"/>
</dbReference>
<dbReference type="Proteomes" id="UP000306954">
    <property type="component" value="Unassembled WGS sequence"/>
</dbReference>
<keyword evidence="1" id="KW-0694">RNA-binding</keyword>
<feature type="region of interest" description="Disordered" evidence="2">
    <location>
        <begin position="591"/>
        <end position="664"/>
    </location>
</feature>
<feature type="compositionally biased region" description="Low complexity" evidence="2">
    <location>
        <begin position="762"/>
        <end position="772"/>
    </location>
</feature>
<protein>
    <recommendedName>
        <fullName evidence="3">RRM domain-containing protein</fullName>
    </recommendedName>
</protein>
<dbReference type="SMART" id="SM00360">
    <property type="entry name" value="RRM"/>
    <property type="match status" value="1"/>
</dbReference>
<evidence type="ECO:0000256" key="2">
    <source>
        <dbReference type="SAM" id="MobiDB-lite"/>
    </source>
</evidence>
<name>A0A4T0H1K9_WALIC</name>
<dbReference type="InterPro" id="IPR012677">
    <property type="entry name" value="Nucleotide-bd_a/b_plait_sf"/>
</dbReference>
<feature type="compositionally biased region" description="Polar residues" evidence="2">
    <location>
        <begin position="280"/>
        <end position="312"/>
    </location>
</feature>
<gene>
    <name evidence="4" type="ORF">E3P90_03622</name>
</gene>
<feature type="region of interest" description="Disordered" evidence="2">
    <location>
        <begin position="172"/>
        <end position="205"/>
    </location>
</feature>
<feature type="compositionally biased region" description="Low complexity" evidence="2">
    <location>
        <begin position="618"/>
        <end position="664"/>
    </location>
</feature>
<reference evidence="4 5" key="1">
    <citation type="submission" date="2019-03" db="EMBL/GenBank/DDBJ databases">
        <title>Sequencing 23 genomes of Wallemia ichthyophaga.</title>
        <authorList>
            <person name="Gostincar C."/>
        </authorList>
    </citation>
    <scope>NUCLEOTIDE SEQUENCE [LARGE SCALE GENOMIC DNA]</scope>
    <source>
        <strain evidence="4 5">EXF-8621</strain>
    </source>
</reference>
<feature type="region of interest" description="Disordered" evidence="2">
    <location>
        <begin position="266"/>
        <end position="362"/>
    </location>
</feature>
<dbReference type="AlphaFoldDB" id="A0A4T0H1K9"/>
<comment type="caution">
    <text evidence="4">The sequence shown here is derived from an EMBL/GenBank/DDBJ whole genome shotgun (WGS) entry which is preliminary data.</text>
</comment>
<dbReference type="EMBL" id="SPOF01000055">
    <property type="protein sequence ID" value="TIB08643.1"/>
    <property type="molecule type" value="Genomic_DNA"/>
</dbReference>
<feature type="region of interest" description="Disordered" evidence="2">
    <location>
        <begin position="724"/>
        <end position="778"/>
    </location>
</feature>